<accession>Q5DHB7</accession>
<name>Q5DHB7_SCHJA</name>
<sequence length="172" mass="19066">MAVDTDARIDKLLVKNLLLSYLQLPANQRSNAIRVIGSLLGFSDEDYLKIGSESGALPKLMKWVRSTVSSLPSGPPKDVLLSSNNNNKTFTELLLAFLEEESSPRSPIKLPIDYYTPDIVHPTNIRKQVNATSPDEMYPVGKMPTCFTSLSNTPESDNNSSLSDQKPVFYML</sequence>
<dbReference type="PANTHER" id="PTHR18921:SF2">
    <property type="entry name" value="THYROID RECEPTOR-INTERACTING PROTEIN 11"/>
    <property type="match status" value="1"/>
</dbReference>
<comment type="subcellular location">
    <subcellularLocation>
        <location evidence="1">Golgi apparatus</location>
    </subcellularLocation>
</comment>
<dbReference type="PANTHER" id="PTHR18921">
    <property type="entry name" value="MYOSIN HEAVY CHAIN - RELATED"/>
    <property type="match status" value="1"/>
</dbReference>
<dbReference type="AlphaFoldDB" id="Q5DHB7"/>
<proteinExistence type="evidence at transcript level"/>
<protein>
    <submittedName>
        <fullName evidence="5">SJCHGC04377 protein</fullName>
    </submittedName>
</protein>
<evidence type="ECO:0000259" key="4">
    <source>
        <dbReference type="PROSITE" id="PS50913"/>
    </source>
</evidence>
<evidence type="ECO:0000313" key="5">
    <source>
        <dbReference type="EMBL" id="AAW24789.1"/>
    </source>
</evidence>
<reference evidence="5" key="1">
    <citation type="submission" date="2004-11" db="EMBL/GenBank/DDBJ databases">
        <title>The full-length cDNA sequences of Schistosoma japonicum genes.</title>
        <authorList>
            <person name="Han Z."/>
        </authorList>
    </citation>
    <scope>NUCLEOTIDE SEQUENCE</scope>
</reference>
<evidence type="ECO:0000256" key="3">
    <source>
        <dbReference type="ARBA" id="ARBA00023054"/>
    </source>
</evidence>
<dbReference type="GO" id="GO:0007030">
    <property type="term" value="P:Golgi organization"/>
    <property type="evidence" value="ECO:0007669"/>
    <property type="project" value="TreeGrafter"/>
</dbReference>
<feature type="domain" description="GRIP" evidence="4">
    <location>
        <begin position="4"/>
        <end position="53"/>
    </location>
</feature>
<dbReference type="GO" id="GO:0005794">
    <property type="term" value="C:Golgi apparatus"/>
    <property type="evidence" value="ECO:0007669"/>
    <property type="project" value="UniProtKB-SubCell"/>
</dbReference>
<dbReference type="GO" id="GO:0006888">
    <property type="term" value="P:endoplasmic reticulum to Golgi vesicle-mediated transport"/>
    <property type="evidence" value="ECO:0007669"/>
    <property type="project" value="TreeGrafter"/>
</dbReference>
<reference evidence="5" key="2">
    <citation type="journal article" date="2006" name="PLoS Pathog.">
        <title>New perspectives on host-parasite interplay by comparative transcriptomic and proteomic analyses of Schistosoma japonicum.</title>
        <authorList>
            <person name="Liu F."/>
            <person name="Lu J."/>
            <person name="Hu W."/>
            <person name="Wang S.Y."/>
            <person name="Cui S.J."/>
            <person name="Chi M."/>
            <person name="Yan Q."/>
            <person name="Wang X.R."/>
            <person name="Song H.D."/>
            <person name="Xu X.N."/>
            <person name="Wang J.J."/>
            <person name="Zhang X.L."/>
            <person name="Zhang X."/>
            <person name="Wang Z.Q."/>
            <person name="Xue C.L."/>
            <person name="Brindley P.J."/>
            <person name="McManus D.P."/>
            <person name="Yang P.Y."/>
            <person name="Feng Z."/>
            <person name="Chen Z."/>
            <person name="Han Z.G."/>
        </authorList>
    </citation>
    <scope>NUCLEOTIDE SEQUENCE</scope>
</reference>
<keyword evidence="3" id="KW-0175">Coiled coil</keyword>
<dbReference type="PROSITE" id="PS50913">
    <property type="entry name" value="GRIP"/>
    <property type="match status" value="1"/>
</dbReference>
<dbReference type="InterPro" id="IPR000237">
    <property type="entry name" value="GRIP_dom"/>
</dbReference>
<evidence type="ECO:0000256" key="1">
    <source>
        <dbReference type="ARBA" id="ARBA00004555"/>
    </source>
</evidence>
<dbReference type="EMBL" id="AY813057">
    <property type="protein sequence ID" value="AAW24789.1"/>
    <property type="molecule type" value="mRNA"/>
</dbReference>
<evidence type="ECO:0000256" key="2">
    <source>
        <dbReference type="ARBA" id="ARBA00023034"/>
    </source>
</evidence>
<keyword evidence="2" id="KW-0333">Golgi apparatus</keyword>
<dbReference type="GO" id="GO:0031267">
    <property type="term" value="F:small GTPase binding"/>
    <property type="evidence" value="ECO:0007669"/>
    <property type="project" value="TreeGrafter"/>
</dbReference>
<organism evidence="5">
    <name type="scientific">Schistosoma japonicum</name>
    <name type="common">Blood fluke</name>
    <dbReference type="NCBI Taxonomy" id="6182"/>
    <lineage>
        <taxon>Eukaryota</taxon>
        <taxon>Metazoa</taxon>
        <taxon>Spiralia</taxon>
        <taxon>Lophotrochozoa</taxon>
        <taxon>Platyhelminthes</taxon>
        <taxon>Trematoda</taxon>
        <taxon>Digenea</taxon>
        <taxon>Strigeidida</taxon>
        <taxon>Schistosomatoidea</taxon>
        <taxon>Schistosomatidae</taxon>
        <taxon>Schistosoma</taxon>
    </lineage>
</organism>